<reference evidence="2" key="1">
    <citation type="submission" date="2016-07" db="EMBL/GenBank/DDBJ databases">
        <authorList>
            <person name="Florea S."/>
            <person name="Webb J.S."/>
            <person name="Jaromczyk J."/>
            <person name="Schardl C.L."/>
        </authorList>
    </citation>
    <scope>NUCLEOTIDE SEQUENCE [LARGE SCALE GENOMIC DNA]</scope>
    <source>
        <strain evidence="2">CDC-D5610</strain>
    </source>
</reference>
<keyword evidence="2" id="KW-1185">Reference proteome</keyword>
<sequence>MQFMRNPLLDKLSSPEARGKRIRFLRDHLLSLTRREFCAHTDITQPALKGWELGWGGGLTPQGAEKIVNRARELNIFCSVTWLLHGIGKEATFITKELFIQEEDENHIAKELLLFRELNNSIDAIMRDDGMIPLLFPGNYVGGIIVSDIQKAIDRECIIVDENNDIFIRILKNGDNLNHFNLHCLNEHTITVNKEIKNVKIKIAAPIIWIRRINRRL</sequence>
<accession>A0A222NYP0</accession>
<organism evidence="1 2">
    <name type="scientific">Legionella clemsonensis</name>
    <dbReference type="NCBI Taxonomy" id="1867846"/>
    <lineage>
        <taxon>Bacteria</taxon>
        <taxon>Pseudomonadati</taxon>
        <taxon>Pseudomonadota</taxon>
        <taxon>Gammaproteobacteria</taxon>
        <taxon>Legionellales</taxon>
        <taxon>Legionellaceae</taxon>
        <taxon>Legionella</taxon>
    </lineage>
</organism>
<evidence type="ECO:0008006" key="3">
    <source>
        <dbReference type="Google" id="ProtNLM"/>
    </source>
</evidence>
<evidence type="ECO:0000313" key="2">
    <source>
        <dbReference type="Proteomes" id="UP000201728"/>
    </source>
</evidence>
<proteinExistence type="predicted"/>
<gene>
    <name evidence="1" type="ORF">clem_00730</name>
</gene>
<protein>
    <recommendedName>
        <fullName evidence="3">HTH cro/C1-type domain-containing protein</fullName>
    </recommendedName>
</protein>
<dbReference type="KEGG" id="lcd:clem_00730"/>
<dbReference type="Proteomes" id="UP000201728">
    <property type="component" value="Chromosome"/>
</dbReference>
<name>A0A222NYP0_9GAMM</name>
<dbReference type="AlphaFoldDB" id="A0A222NYP0"/>
<dbReference type="EMBL" id="CP016397">
    <property type="protein sequence ID" value="ASQ44712.1"/>
    <property type="molecule type" value="Genomic_DNA"/>
</dbReference>
<evidence type="ECO:0000313" key="1">
    <source>
        <dbReference type="EMBL" id="ASQ44712.1"/>
    </source>
</evidence>